<dbReference type="Gene3D" id="3.40.50.720">
    <property type="entry name" value="NAD(P)-binding Rossmann-like Domain"/>
    <property type="match status" value="1"/>
</dbReference>
<dbReference type="PANTHER" id="PTHR43000">
    <property type="entry name" value="DTDP-D-GLUCOSE 4,6-DEHYDRATASE-RELATED"/>
    <property type="match status" value="1"/>
</dbReference>
<dbReference type="RefSeq" id="WP_089964842.1">
    <property type="nucleotide sequence ID" value="NZ_FOCQ01000002.1"/>
</dbReference>
<feature type="domain" description="NAD-dependent epimerase/dehydratase" evidence="2">
    <location>
        <begin position="3"/>
        <end position="234"/>
    </location>
</feature>
<dbReference type="EMBL" id="FOCQ01000002">
    <property type="protein sequence ID" value="SEM78924.1"/>
    <property type="molecule type" value="Genomic_DNA"/>
</dbReference>
<reference evidence="3 4" key="1">
    <citation type="submission" date="2016-10" db="EMBL/GenBank/DDBJ databases">
        <authorList>
            <person name="de Groot N.N."/>
        </authorList>
    </citation>
    <scope>NUCLEOTIDE SEQUENCE [LARGE SCALE GENOMIC DNA]</scope>
    <source>
        <strain evidence="3 4">DSM 46701</strain>
    </source>
</reference>
<dbReference type="InterPro" id="IPR036291">
    <property type="entry name" value="NAD(P)-bd_dom_sf"/>
</dbReference>
<protein>
    <submittedName>
        <fullName evidence="3">UDP-glucose 4-epimerase</fullName>
    </submittedName>
</protein>
<dbReference type="Proteomes" id="UP000199695">
    <property type="component" value="Unassembled WGS sequence"/>
</dbReference>
<evidence type="ECO:0000256" key="1">
    <source>
        <dbReference type="ARBA" id="ARBA00007637"/>
    </source>
</evidence>
<dbReference type="InterPro" id="IPR001509">
    <property type="entry name" value="Epimerase_deHydtase"/>
</dbReference>
<accession>A0A1H8BA14</accession>
<organism evidence="3 4">
    <name type="scientific">Lihuaxuella thermophila</name>
    <dbReference type="NCBI Taxonomy" id="1173111"/>
    <lineage>
        <taxon>Bacteria</taxon>
        <taxon>Bacillati</taxon>
        <taxon>Bacillota</taxon>
        <taxon>Bacilli</taxon>
        <taxon>Bacillales</taxon>
        <taxon>Thermoactinomycetaceae</taxon>
        <taxon>Lihuaxuella</taxon>
    </lineage>
</organism>
<dbReference type="CDD" id="cd05256">
    <property type="entry name" value="UDP_AE_SDR_e"/>
    <property type="match status" value="1"/>
</dbReference>
<name>A0A1H8BA14_9BACL</name>
<evidence type="ECO:0000259" key="2">
    <source>
        <dbReference type="Pfam" id="PF01370"/>
    </source>
</evidence>
<dbReference type="AlphaFoldDB" id="A0A1H8BA14"/>
<dbReference type="STRING" id="1173111.SAMN05444955_10250"/>
<sequence>MKVLVTGGAGFIGSHIVDHLIAGGAEVAIVDNISTGKSTQIHPDASFYSMDISSPHLLEVFQKEQPEVVIHQAAQIHVGTSVDDPVFDATTNILGTIRLLEASRQTGVRKIVYASSAAVYGNPEYLPIDEQHPVHPLSGYGVSKYTPEQYLSVYHHLYGLRYTILRYANVYGVRQDPRGEGGVISIFIDKILSNSPLTIFGDGEQTRDYIYVEDVAKANLAAIQNGDGEIFNIGTGVRTSLNQVVQLFNQITGRQNPVEYGPERSGDIKHSYFNNQKARALLFWEPAVTLEEGLKKTYEYYRDEYRKMDKEMLKT</sequence>
<comment type="similarity">
    <text evidence="1">Belongs to the NAD(P)-dependent epimerase/dehydratase family.</text>
</comment>
<keyword evidence="4" id="KW-1185">Reference proteome</keyword>
<evidence type="ECO:0000313" key="4">
    <source>
        <dbReference type="Proteomes" id="UP000199695"/>
    </source>
</evidence>
<gene>
    <name evidence="3" type="ORF">SAMN05444955_10250</name>
</gene>
<dbReference type="Pfam" id="PF01370">
    <property type="entry name" value="Epimerase"/>
    <property type="match status" value="1"/>
</dbReference>
<evidence type="ECO:0000313" key="3">
    <source>
        <dbReference type="EMBL" id="SEM78924.1"/>
    </source>
</evidence>
<dbReference type="SUPFAM" id="SSF51735">
    <property type="entry name" value="NAD(P)-binding Rossmann-fold domains"/>
    <property type="match status" value="1"/>
</dbReference>
<proteinExistence type="inferred from homology"/>
<dbReference type="OrthoDB" id="9811743at2"/>